<dbReference type="GO" id="GO:0007043">
    <property type="term" value="P:cell-cell junction assembly"/>
    <property type="evidence" value="ECO:0007669"/>
    <property type="project" value="TreeGrafter"/>
</dbReference>
<feature type="transmembrane region" description="Helical" evidence="12">
    <location>
        <begin position="651"/>
        <end position="674"/>
    </location>
</feature>
<dbReference type="GO" id="GO:0005509">
    <property type="term" value="F:calcium ion binding"/>
    <property type="evidence" value="ECO:0007669"/>
    <property type="project" value="UniProtKB-UniRule"/>
</dbReference>
<dbReference type="GO" id="GO:0001764">
    <property type="term" value="P:neuron migration"/>
    <property type="evidence" value="ECO:0007669"/>
    <property type="project" value="UniProtKB-ARBA"/>
</dbReference>
<feature type="domain" description="Cadherin" evidence="13">
    <location>
        <begin position="212"/>
        <end position="323"/>
    </location>
</feature>
<dbReference type="Bgee" id="ENSPREG00000017948">
    <property type="expression patterns" value="Expressed in caudal fin and 1 other cell type or tissue"/>
</dbReference>
<dbReference type="GO" id="GO:0060027">
    <property type="term" value="P:convergent extension involved in gastrulation"/>
    <property type="evidence" value="ECO:0007669"/>
    <property type="project" value="UniProtKB-ARBA"/>
</dbReference>
<name>A0A3P9PXS4_POERE</name>
<feature type="domain" description="Cadherin" evidence="13">
    <location>
        <begin position="539"/>
        <end position="652"/>
    </location>
</feature>
<evidence type="ECO:0000256" key="12">
    <source>
        <dbReference type="SAM" id="Phobius"/>
    </source>
</evidence>
<dbReference type="PANTHER" id="PTHR24027:SF319">
    <property type="entry name" value="CADHERIN-1"/>
    <property type="match status" value="1"/>
</dbReference>
<dbReference type="InterPro" id="IPR020894">
    <property type="entry name" value="Cadherin_CS"/>
</dbReference>
<keyword evidence="10" id="KW-0325">Glycoprotein</keyword>
<keyword evidence="15" id="KW-1185">Reference proteome</keyword>
<dbReference type="GO" id="GO:0030010">
    <property type="term" value="P:establishment of cell polarity"/>
    <property type="evidence" value="ECO:0007669"/>
    <property type="project" value="UniProtKB-ARBA"/>
</dbReference>
<evidence type="ECO:0000259" key="13">
    <source>
        <dbReference type="PROSITE" id="PS50268"/>
    </source>
</evidence>
<dbReference type="Gene3D" id="2.60.40.60">
    <property type="entry name" value="Cadherins"/>
    <property type="match status" value="5"/>
</dbReference>
<evidence type="ECO:0000256" key="7">
    <source>
        <dbReference type="ARBA" id="ARBA00022889"/>
    </source>
</evidence>
<dbReference type="InterPro" id="IPR015919">
    <property type="entry name" value="Cadherin-like_sf"/>
</dbReference>
<dbReference type="GO" id="GO:0016339">
    <property type="term" value="P:calcium-dependent cell-cell adhesion via plasma membrane cell adhesion molecules"/>
    <property type="evidence" value="ECO:0007669"/>
    <property type="project" value="TreeGrafter"/>
</dbReference>
<evidence type="ECO:0000256" key="5">
    <source>
        <dbReference type="ARBA" id="ARBA00022737"/>
    </source>
</evidence>
<reference evidence="15" key="1">
    <citation type="submission" date="2013-11" db="EMBL/GenBank/DDBJ databases">
        <title>The genomic landscape of the Guanapo guppy.</title>
        <authorList>
            <person name="Kuenstner A."/>
            <person name="Dreyer C."/>
        </authorList>
    </citation>
    <scope>NUCLEOTIDE SEQUENCE</scope>
    <source>
        <strain evidence="15">Guanapo</strain>
    </source>
</reference>
<dbReference type="CDD" id="cd11304">
    <property type="entry name" value="Cadherin_repeat"/>
    <property type="match status" value="3"/>
</dbReference>
<dbReference type="GO" id="GO:0001841">
    <property type="term" value="P:neural tube formation"/>
    <property type="evidence" value="ECO:0007669"/>
    <property type="project" value="UniProtKB-ARBA"/>
</dbReference>
<dbReference type="GO" id="GO:0045296">
    <property type="term" value="F:cadherin binding"/>
    <property type="evidence" value="ECO:0007669"/>
    <property type="project" value="TreeGrafter"/>
</dbReference>
<dbReference type="GO" id="GO:0007156">
    <property type="term" value="P:homophilic cell adhesion via plasma membrane adhesion molecules"/>
    <property type="evidence" value="ECO:0007669"/>
    <property type="project" value="InterPro"/>
</dbReference>
<evidence type="ECO:0000313" key="15">
    <source>
        <dbReference type="Proteomes" id="UP000242638"/>
    </source>
</evidence>
<dbReference type="OMA" id="WTARMIS"/>
<dbReference type="GO" id="GO:0044331">
    <property type="term" value="P:cell-cell adhesion mediated by cadherin"/>
    <property type="evidence" value="ECO:0007669"/>
    <property type="project" value="TreeGrafter"/>
</dbReference>
<organism evidence="14 15">
    <name type="scientific">Poecilia reticulata</name>
    <name type="common">Guppy</name>
    <name type="synonym">Acanthophacelus reticulatus</name>
    <dbReference type="NCBI Taxonomy" id="8081"/>
    <lineage>
        <taxon>Eukaryota</taxon>
        <taxon>Metazoa</taxon>
        <taxon>Chordata</taxon>
        <taxon>Craniata</taxon>
        <taxon>Vertebrata</taxon>
        <taxon>Euteleostomi</taxon>
        <taxon>Actinopterygii</taxon>
        <taxon>Neopterygii</taxon>
        <taxon>Teleostei</taxon>
        <taxon>Neoteleostei</taxon>
        <taxon>Acanthomorphata</taxon>
        <taxon>Ovalentaria</taxon>
        <taxon>Atherinomorphae</taxon>
        <taxon>Cyprinodontiformes</taxon>
        <taxon>Poeciliidae</taxon>
        <taxon>Poeciliinae</taxon>
        <taxon>Poecilia</taxon>
    </lineage>
</organism>
<dbReference type="Pfam" id="PF00028">
    <property type="entry name" value="Cadherin"/>
    <property type="match status" value="4"/>
</dbReference>
<dbReference type="GO" id="GO:0005912">
    <property type="term" value="C:adherens junction"/>
    <property type="evidence" value="ECO:0007669"/>
    <property type="project" value="TreeGrafter"/>
</dbReference>
<dbReference type="GO" id="GO:0007498">
    <property type="term" value="P:mesoderm development"/>
    <property type="evidence" value="ECO:0007669"/>
    <property type="project" value="UniProtKB-ARBA"/>
</dbReference>
<protein>
    <submittedName>
        <fullName evidence="14">Cadherin-1-like</fullName>
    </submittedName>
</protein>
<dbReference type="GO" id="GO:0042074">
    <property type="term" value="P:cell migration involved in gastrulation"/>
    <property type="evidence" value="ECO:0007669"/>
    <property type="project" value="UniProtKB-ARBA"/>
</dbReference>
<keyword evidence="7" id="KW-0130">Cell adhesion</keyword>
<accession>A0A3P9PXS4</accession>
<dbReference type="PROSITE" id="PS50268">
    <property type="entry name" value="CADHERIN_2"/>
    <property type="match status" value="5"/>
</dbReference>
<keyword evidence="5" id="KW-0677">Repeat</keyword>
<dbReference type="PROSITE" id="PS00232">
    <property type="entry name" value="CADHERIN_1"/>
    <property type="match status" value="3"/>
</dbReference>
<keyword evidence="4" id="KW-0479">Metal-binding</keyword>
<sequence>SCEPGFESELFILKVSRKNLKPGTRLGKGISIPSIDGSLNTRVPTGVSRGAYCLGESLTQRWLVFPSLHLLHHSTTHVSASARLIPILDFPKSNPGLKRRKRDWIIPPINIPENSRGPFPRFLAEIRSNEDKVKKIHYSISGPGADQNPVNLFTMNRTTGHLHVTQELDREKVDKYMLQVHSVAEGGDGKAEKPMDVIINIIDQNDNKPVFSLPAYNGEVSEASQKGFQVIQVVATDADEPNTDNSAIQYRIVSQEPEEPGPTMFTINPKTGVIRVNEVGLDREKVPQYTLKVQAADMKGEGLTGFTKVIIKVTDLNDHAPVFTEPFYTVTVEENKVDALVVKMLVTDGDEPHTPAWNAKFSIIDGDPENLFTVKTGTNKQEGIITTAKGLDFERTSKHILLVSVVNEAPFDSSISLVTSTATVVVTVEDVNEPLMFDPKEKHVSKSEALDLNNTVVQYTASDPDTGRKQRIMYKILNDPAGWLDIDKDTGVIAVRNQMDRESIFVREDKYTALIDQIQDTATGTLVIHLQDVNDNPPTIEERKFTVCSKIPVPQLLTVTDRDGPGFTFPYNVSLIGSMKANWTARMTSTRTGIILTLNHELEIGDYTVTMSIADNQGLSQVSTVTARVCDCSGEDASCREKDVGGSNPPVILGILKAIVVLLIMLGLPLFLFVRRRRAEEKPVELKDLTMADDMFEEEERNDREDIQVNI</sequence>
<dbReference type="GO" id="GO:0016342">
    <property type="term" value="C:catenin complex"/>
    <property type="evidence" value="ECO:0007669"/>
    <property type="project" value="TreeGrafter"/>
</dbReference>
<feature type="domain" description="Cadherin" evidence="13">
    <location>
        <begin position="324"/>
        <end position="436"/>
    </location>
</feature>
<reference evidence="14" key="3">
    <citation type="submission" date="2025-09" db="UniProtKB">
        <authorList>
            <consortium name="Ensembl"/>
        </authorList>
    </citation>
    <scope>IDENTIFICATION</scope>
    <source>
        <strain evidence="14">Guanapo</strain>
    </source>
</reference>
<evidence type="ECO:0000256" key="9">
    <source>
        <dbReference type="ARBA" id="ARBA00023136"/>
    </source>
</evidence>
<dbReference type="GO" id="GO:0034332">
    <property type="term" value="P:adherens junction organization"/>
    <property type="evidence" value="ECO:0007669"/>
    <property type="project" value="UniProtKB-ARBA"/>
</dbReference>
<dbReference type="PANTHER" id="PTHR24027">
    <property type="entry name" value="CADHERIN-23"/>
    <property type="match status" value="1"/>
</dbReference>
<evidence type="ECO:0000256" key="10">
    <source>
        <dbReference type="ARBA" id="ARBA00023180"/>
    </source>
</evidence>
<dbReference type="SMART" id="SM00112">
    <property type="entry name" value="CA"/>
    <property type="match status" value="4"/>
</dbReference>
<keyword evidence="6 11" id="KW-0106">Calcium</keyword>
<keyword evidence="2" id="KW-1003">Cell membrane</keyword>
<feature type="domain" description="Cadherin" evidence="13">
    <location>
        <begin position="438"/>
        <end position="540"/>
    </location>
</feature>
<dbReference type="PRINTS" id="PR00205">
    <property type="entry name" value="CADHERIN"/>
</dbReference>
<dbReference type="FunFam" id="2.60.40.60:FF:000022">
    <property type="entry name" value="Cadherin 2"/>
    <property type="match status" value="1"/>
</dbReference>
<evidence type="ECO:0000256" key="1">
    <source>
        <dbReference type="ARBA" id="ARBA00004251"/>
    </source>
</evidence>
<evidence type="ECO:0000256" key="11">
    <source>
        <dbReference type="PROSITE-ProRule" id="PRU00043"/>
    </source>
</evidence>
<dbReference type="Ensembl" id="ENSPRET00000026991.1">
    <property type="protein sequence ID" value="ENSPREP00000026712.1"/>
    <property type="gene ID" value="ENSPREG00000017948.1"/>
</dbReference>
<dbReference type="SUPFAM" id="SSF49313">
    <property type="entry name" value="Cadherin-like"/>
    <property type="match status" value="6"/>
</dbReference>
<dbReference type="AlphaFoldDB" id="A0A3P9PXS4"/>
<dbReference type="InterPro" id="IPR002126">
    <property type="entry name" value="Cadherin-like_dom"/>
</dbReference>
<dbReference type="GO" id="GO:0000902">
    <property type="term" value="P:cell morphogenesis"/>
    <property type="evidence" value="ECO:0007669"/>
    <property type="project" value="TreeGrafter"/>
</dbReference>
<dbReference type="GO" id="GO:0005737">
    <property type="term" value="C:cytoplasm"/>
    <property type="evidence" value="ECO:0007669"/>
    <property type="project" value="TreeGrafter"/>
</dbReference>
<proteinExistence type="predicted"/>
<evidence type="ECO:0000256" key="4">
    <source>
        <dbReference type="ARBA" id="ARBA00022723"/>
    </source>
</evidence>
<evidence type="ECO:0000313" key="14">
    <source>
        <dbReference type="Ensembl" id="ENSPREP00000026712.1"/>
    </source>
</evidence>
<dbReference type="FunFam" id="2.60.40.60:FF:000011">
    <property type="entry name" value="Cadherin 1"/>
    <property type="match status" value="1"/>
</dbReference>
<dbReference type="FunFam" id="2.60.40.60:FF:000019">
    <property type="entry name" value="Cadherin 2"/>
    <property type="match status" value="1"/>
</dbReference>
<keyword evidence="9 12" id="KW-0472">Membrane</keyword>
<evidence type="ECO:0000256" key="3">
    <source>
        <dbReference type="ARBA" id="ARBA00022692"/>
    </source>
</evidence>
<feature type="domain" description="Cadherin" evidence="13">
    <location>
        <begin position="103"/>
        <end position="211"/>
    </location>
</feature>
<evidence type="ECO:0000256" key="2">
    <source>
        <dbReference type="ARBA" id="ARBA00022475"/>
    </source>
</evidence>
<reference evidence="14" key="2">
    <citation type="submission" date="2025-08" db="UniProtKB">
        <authorList>
            <consortium name="Ensembl"/>
        </authorList>
    </citation>
    <scope>IDENTIFICATION</scope>
    <source>
        <strain evidence="14">Guanapo</strain>
    </source>
</reference>
<keyword evidence="8 12" id="KW-1133">Transmembrane helix</keyword>
<dbReference type="InterPro" id="IPR039808">
    <property type="entry name" value="Cadherin"/>
</dbReference>
<dbReference type="GeneTree" id="ENSGT00940000154848"/>
<comment type="subcellular location">
    <subcellularLocation>
        <location evidence="1">Cell membrane</location>
        <topology evidence="1">Single-pass type I membrane protein</topology>
    </subcellularLocation>
</comment>
<dbReference type="GO" id="GO:0007398">
    <property type="term" value="P:ectoderm development"/>
    <property type="evidence" value="ECO:0007669"/>
    <property type="project" value="UniProtKB-ARBA"/>
</dbReference>
<dbReference type="Proteomes" id="UP000242638">
    <property type="component" value="Unassembled WGS sequence"/>
</dbReference>
<dbReference type="GO" id="GO:0008013">
    <property type="term" value="F:beta-catenin binding"/>
    <property type="evidence" value="ECO:0007669"/>
    <property type="project" value="TreeGrafter"/>
</dbReference>
<evidence type="ECO:0000256" key="6">
    <source>
        <dbReference type="ARBA" id="ARBA00022837"/>
    </source>
</evidence>
<evidence type="ECO:0000256" key="8">
    <source>
        <dbReference type="ARBA" id="ARBA00022989"/>
    </source>
</evidence>
<keyword evidence="3 12" id="KW-0812">Transmembrane</keyword>
<dbReference type="FunFam" id="2.60.40.60:FF:000027">
    <property type="entry name" value="Cadherin 2"/>
    <property type="match status" value="1"/>
</dbReference>